<dbReference type="SUPFAM" id="SSF52047">
    <property type="entry name" value="RNI-like"/>
    <property type="match status" value="1"/>
</dbReference>
<sequence length="292" mass="33095">MQHCPPELLLRIATYACTDDGRTGCALSEVSRYIRDASRRVRYHSLAIRSHRRLLALGELLVEAPTPFTVHHLFVSVWIPGVGPCRPRNKEGLLQALERVFEYASPTLRTLIVDAPRLKKSLTIRFPHLTDLSIDTFRSEPRAPDPHTFFPSLRRLHVADCRYIAPHELWRDLAAYAPTLTHLRLSCVEEGDELLHMLRKLLQWPSKVTGRDATVAIPEATPKLCYAWVQPGQAMSETLADGLIGLAEGKENTQEHSTVKFHLIRTDEEYYKSEVAFDDWLDLVSGGDGPWA</sequence>
<name>A0A0C3PPP4_PHLG1</name>
<organism evidence="1 2">
    <name type="scientific">Phlebiopsis gigantea (strain 11061_1 CR5-6)</name>
    <name type="common">White-rot fungus</name>
    <name type="synonym">Peniophora gigantea</name>
    <dbReference type="NCBI Taxonomy" id="745531"/>
    <lineage>
        <taxon>Eukaryota</taxon>
        <taxon>Fungi</taxon>
        <taxon>Dikarya</taxon>
        <taxon>Basidiomycota</taxon>
        <taxon>Agaricomycotina</taxon>
        <taxon>Agaricomycetes</taxon>
        <taxon>Polyporales</taxon>
        <taxon>Phanerochaetaceae</taxon>
        <taxon>Phlebiopsis</taxon>
    </lineage>
</organism>
<dbReference type="EMBL" id="KN840472">
    <property type="protein sequence ID" value="KIP08963.1"/>
    <property type="molecule type" value="Genomic_DNA"/>
</dbReference>
<dbReference type="OrthoDB" id="2748701at2759"/>
<dbReference type="Proteomes" id="UP000053257">
    <property type="component" value="Unassembled WGS sequence"/>
</dbReference>
<dbReference type="AlphaFoldDB" id="A0A0C3PPP4"/>
<gene>
    <name evidence="1" type="ORF">PHLGIDRAFT_355069</name>
</gene>
<reference evidence="1 2" key="1">
    <citation type="journal article" date="2014" name="PLoS Genet.">
        <title>Analysis of the Phlebiopsis gigantea genome, transcriptome and secretome provides insight into its pioneer colonization strategies of wood.</title>
        <authorList>
            <person name="Hori C."/>
            <person name="Ishida T."/>
            <person name="Igarashi K."/>
            <person name="Samejima M."/>
            <person name="Suzuki H."/>
            <person name="Master E."/>
            <person name="Ferreira P."/>
            <person name="Ruiz-Duenas F.J."/>
            <person name="Held B."/>
            <person name="Canessa P."/>
            <person name="Larrondo L.F."/>
            <person name="Schmoll M."/>
            <person name="Druzhinina I.S."/>
            <person name="Kubicek C.P."/>
            <person name="Gaskell J.A."/>
            <person name="Kersten P."/>
            <person name="St John F."/>
            <person name="Glasner J."/>
            <person name="Sabat G."/>
            <person name="Splinter BonDurant S."/>
            <person name="Syed K."/>
            <person name="Yadav J."/>
            <person name="Mgbeahuruike A.C."/>
            <person name="Kovalchuk A."/>
            <person name="Asiegbu F.O."/>
            <person name="Lackner G."/>
            <person name="Hoffmeister D."/>
            <person name="Rencoret J."/>
            <person name="Gutierrez A."/>
            <person name="Sun H."/>
            <person name="Lindquist E."/>
            <person name="Barry K."/>
            <person name="Riley R."/>
            <person name="Grigoriev I.V."/>
            <person name="Henrissat B."/>
            <person name="Kues U."/>
            <person name="Berka R.M."/>
            <person name="Martinez A.T."/>
            <person name="Covert S.F."/>
            <person name="Blanchette R.A."/>
            <person name="Cullen D."/>
        </authorList>
    </citation>
    <scope>NUCLEOTIDE SEQUENCE [LARGE SCALE GENOMIC DNA]</scope>
    <source>
        <strain evidence="1 2">11061_1 CR5-6</strain>
    </source>
</reference>
<evidence type="ECO:0008006" key="3">
    <source>
        <dbReference type="Google" id="ProtNLM"/>
    </source>
</evidence>
<dbReference type="HOGENOM" id="CLU_041942_1_0_1"/>
<dbReference type="STRING" id="745531.A0A0C3PPP4"/>
<protein>
    <recommendedName>
        <fullName evidence="3">F-box domain-containing protein</fullName>
    </recommendedName>
</protein>
<accession>A0A0C3PPP4</accession>
<proteinExistence type="predicted"/>
<evidence type="ECO:0000313" key="2">
    <source>
        <dbReference type="Proteomes" id="UP000053257"/>
    </source>
</evidence>
<keyword evidence="2" id="KW-1185">Reference proteome</keyword>
<evidence type="ECO:0000313" key="1">
    <source>
        <dbReference type="EMBL" id="KIP08963.1"/>
    </source>
</evidence>